<dbReference type="Proteomes" id="UP001054837">
    <property type="component" value="Unassembled WGS sequence"/>
</dbReference>
<comment type="caution">
    <text evidence="1">The sequence shown here is derived from an EMBL/GenBank/DDBJ whole genome shotgun (WGS) entry which is preliminary data.</text>
</comment>
<gene>
    <name evidence="1" type="ORF">CDAR_570321</name>
</gene>
<keyword evidence="2" id="KW-1185">Reference proteome</keyword>
<evidence type="ECO:0000313" key="2">
    <source>
        <dbReference type="Proteomes" id="UP001054837"/>
    </source>
</evidence>
<proteinExistence type="predicted"/>
<organism evidence="1 2">
    <name type="scientific">Caerostris darwini</name>
    <dbReference type="NCBI Taxonomy" id="1538125"/>
    <lineage>
        <taxon>Eukaryota</taxon>
        <taxon>Metazoa</taxon>
        <taxon>Ecdysozoa</taxon>
        <taxon>Arthropoda</taxon>
        <taxon>Chelicerata</taxon>
        <taxon>Arachnida</taxon>
        <taxon>Araneae</taxon>
        <taxon>Araneomorphae</taxon>
        <taxon>Entelegynae</taxon>
        <taxon>Araneoidea</taxon>
        <taxon>Araneidae</taxon>
        <taxon>Caerostris</taxon>
    </lineage>
</organism>
<evidence type="ECO:0000313" key="1">
    <source>
        <dbReference type="EMBL" id="GIX94321.1"/>
    </source>
</evidence>
<name>A0AAV4PB54_9ARAC</name>
<protein>
    <submittedName>
        <fullName evidence="1">Uncharacterized protein</fullName>
    </submittedName>
</protein>
<sequence length="116" mass="12741">MQHEKPTPLSFCGPNFKYAILGGFGGRVLSSPPIFIGRSGKPSVISCFKRTINVEAVDSVSLIGSYKIRSTKNDVVDQHRKEPPKARIKFEQRANPPDFCPVESLSNILTAVTPLL</sequence>
<dbReference type="AlphaFoldDB" id="A0AAV4PB54"/>
<reference evidence="1 2" key="1">
    <citation type="submission" date="2021-06" db="EMBL/GenBank/DDBJ databases">
        <title>Caerostris darwini draft genome.</title>
        <authorList>
            <person name="Kono N."/>
            <person name="Arakawa K."/>
        </authorList>
    </citation>
    <scope>NUCLEOTIDE SEQUENCE [LARGE SCALE GENOMIC DNA]</scope>
</reference>
<accession>A0AAV4PB54</accession>
<dbReference type="EMBL" id="BPLQ01002597">
    <property type="protein sequence ID" value="GIX94321.1"/>
    <property type="molecule type" value="Genomic_DNA"/>
</dbReference>